<dbReference type="InterPro" id="IPR052442">
    <property type="entry name" value="Env_Response_Regulator"/>
</dbReference>
<dbReference type="InterPro" id="IPR036427">
    <property type="entry name" value="Bromodomain-like_sf"/>
</dbReference>
<feature type="region of interest" description="Disordered" evidence="3">
    <location>
        <begin position="615"/>
        <end position="653"/>
    </location>
</feature>
<dbReference type="SMART" id="SM00297">
    <property type="entry name" value="BROMO"/>
    <property type="match status" value="1"/>
</dbReference>
<dbReference type="VEuPathDB" id="PiroplasmaDB:BOVATA_011850"/>
<dbReference type="Pfam" id="PF00439">
    <property type="entry name" value="Bromodomain"/>
    <property type="match status" value="1"/>
</dbReference>
<dbReference type="CDD" id="cd04369">
    <property type="entry name" value="Bromodomain"/>
    <property type="match status" value="1"/>
</dbReference>
<dbReference type="SUPFAM" id="SSF47370">
    <property type="entry name" value="Bromodomain"/>
    <property type="match status" value="1"/>
</dbReference>
<keyword evidence="1 2" id="KW-0103">Bromodomain</keyword>
<feature type="compositionally biased region" description="Polar residues" evidence="3">
    <location>
        <begin position="178"/>
        <end position="188"/>
    </location>
</feature>
<evidence type="ECO:0000256" key="2">
    <source>
        <dbReference type="PROSITE-ProRule" id="PRU00035"/>
    </source>
</evidence>
<name>A0A2H6K9L2_9APIC</name>
<feature type="region of interest" description="Disordered" evidence="3">
    <location>
        <begin position="562"/>
        <end position="597"/>
    </location>
</feature>
<sequence length="726" mass="82367">MEAIDPINSPEGEATAAATVEPSARDLNPGSTVAKSTAVVSKCRGELTLTPEEAEKINQLLSQENYRFLVYTPPPESSKMWRKPADYESIHTLSDRGGASGSFESRRSKSQFSLKSGDSREDDARTVSSIDNAEKRSLRKRKQRVRYYDEFVPDFTESNYQEISHEKSHKSQKDAPRKQQSGSYERQPAQQLYRAVPILSRNLPKLPKDTWEYTAYRTLQAIKYMDNDKWFWYPVDPVADGVPDYPKVVHTPMDFHTIIERLHMRQYSNPFAFQCDCRQIFFNAFLFYQPNNVIWQAAEHLAKALEEKLQSTRYLHPDEFHTLLQKGEDAMRATLLEYNQTTFLRKAKWNAASLGLDYAEAMKPLEKRKAAQNHRSKDIIDEYMYAIDDDDDSFNELSSVASADDFALPVNAGRSRPKKTKSKVPYWKKYNVNPKNKFDNLSEESDSGSRLKFEGEFPVPDVGRVLPPPPPVPSMHKASPLEKGITLIQTRTLNVNLSRLAPNQRKAALELIEDDLGIVGETFMYDRTFTFDPSLLPVDKQRRVFIYVSAMVKRNLEDMQATFTRKKKPKPQKDVPVHDANEISRPNPSEIFDASSSSSSISDVASNFLSSDDFFDSSDDEPVSANGKSEKPASNDAPLPEYTPVDEQKSEKVQLTRGIMGDHADFFTHVESPPLNEDGSQGQQGKKSAWMEWKGQAIHHGTVAQENGVEPLSVDEKIAESFDARI</sequence>
<dbReference type="EMBL" id="BDSA01000001">
    <property type="protein sequence ID" value="GBE59692.1"/>
    <property type="molecule type" value="Genomic_DNA"/>
</dbReference>
<evidence type="ECO:0000256" key="1">
    <source>
        <dbReference type="ARBA" id="ARBA00023117"/>
    </source>
</evidence>
<dbReference type="Proteomes" id="UP000236319">
    <property type="component" value="Unassembled WGS sequence"/>
</dbReference>
<proteinExistence type="predicted"/>
<gene>
    <name evidence="5" type="ORF">BOVATA_011850</name>
</gene>
<accession>A0A2H6K9L2</accession>
<feature type="compositionally biased region" description="Basic and acidic residues" evidence="3">
    <location>
        <begin position="163"/>
        <end position="177"/>
    </location>
</feature>
<feature type="region of interest" description="Disordered" evidence="3">
    <location>
        <begin position="91"/>
        <end position="128"/>
    </location>
</feature>
<feature type="domain" description="Bromo" evidence="4">
    <location>
        <begin position="223"/>
        <end position="295"/>
    </location>
</feature>
<evidence type="ECO:0000259" key="4">
    <source>
        <dbReference type="PROSITE" id="PS50014"/>
    </source>
</evidence>
<dbReference type="InterPro" id="IPR001487">
    <property type="entry name" value="Bromodomain"/>
</dbReference>
<evidence type="ECO:0000256" key="3">
    <source>
        <dbReference type="SAM" id="MobiDB-lite"/>
    </source>
</evidence>
<feature type="region of interest" description="Disordered" evidence="3">
    <location>
        <begin position="665"/>
        <end position="690"/>
    </location>
</feature>
<feature type="region of interest" description="Disordered" evidence="3">
    <location>
        <begin position="1"/>
        <end position="39"/>
    </location>
</feature>
<dbReference type="GeneID" id="39873462"/>
<reference evidence="5 6" key="1">
    <citation type="journal article" date="2017" name="BMC Genomics">
        <title>Whole-genome assembly of Babesia ovata and comparative genomics between closely related pathogens.</title>
        <authorList>
            <person name="Yamagishi J."/>
            <person name="Asada M."/>
            <person name="Hakimi H."/>
            <person name="Tanaka T.Q."/>
            <person name="Sugimoto C."/>
            <person name="Kawazu S."/>
        </authorList>
    </citation>
    <scope>NUCLEOTIDE SEQUENCE [LARGE SCALE GENOMIC DNA]</scope>
    <source>
        <strain evidence="5 6">Miyake</strain>
    </source>
</reference>
<dbReference type="PRINTS" id="PR00503">
    <property type="entry name" value="BROMODOMAIN"/>
</dbReference>
<feature type="compositionally biased region" description="Polar residues" evidence="3">
    <location>
        <begin position="29"/>
        <end position="39"/>
    </location>
</feature>
<dbReference type="Gene3D" id="1.20.920.10">
    <property type="entry name" value="Bromodomain-like"/>
    <property type="match status" value="1"/>
</dbReference>
<feature type="region of interest" description="Disordered" evidence="3">
    <location>
        <begin position="159"/>
        <end position="188"/>
    </location>
</feature>
<dbReference type="AlphaFoldDB" id="A0A2H6K9L2"/>
<comment type="caution">
    <text evidence="5">The sequence shown here is derived from an EMBL/GenBank/DDBJ whole genome shotgun (WGS) entry which is preliminary data.</text>
</comment>
<keyword evidence="6" id="KW-1185">Reference proteome</keyword>
<evidence type="ECO:0000313" key="6">
    <source>
        <dbReference type="Proteomes" id="UP000236319"/>
    </source>
</evidence>
<protein>
    <submittedName>
        <fullName evidence="5">Bromodomain-containing protein</fullName>
    </submittedName>
</protein>
<feature type="compositionally biased region" description="Basic and acidic residues" evidence="3">
    <location>
        <begin position="571"/>
        <end position="582"/>
    </location>
</feature>
<dbReference type="PANTHER" id="PTHR46136:SF1">
    <property type="entry name" value="TRANSCRIPTION FACTOR GTE11-RELATED"/>
    <property type="match status" value="1"/>
</dbReference>
<dbReference type="OrthoDB" id="21449at2759"/>
<dbReference type="RefSeq" id="XP_028865935.1">
    <property type="nucleotide sequence ID" value="XM_029010102.1"/>
</dbReference>
<dbReference type="PROSITE" id="PS50014">
    <property type="entry name" value="BROMODOMAIN_2"/>
    <property type="match status" value="1"/>
</dbReference>
<dbReference type="PANTHER" id="PTHR46136">
    <property type="entry name" value="TRANSCRIPTION FACTOR GTE8"/>
    <property type="match status" value="1"/>
</dbReference>
<organism evidence="5 6">
    <name type="scientific">Babesia ovata</name>
    <dbReference type="NCBI Taxonomy" id="189622"/>
    <lineage>
        <taxon>Eukaryota</taxon>
        <taxon>Sar</taxon>
        <taxon>Alveolata</taxon>
        <taxon>Apicomplexa</taxon>
        <taxon>Aconoidasida</taxon>
        <taxon>Piroplasmida</taxon>
        <taxon>Babesiidae</taxon>
        <taxon>Babesia</taxon>
    </lineage>
</organism>
<evidence type="ECO:0000313" key="5">
    <source>
        <dbReference type="EMBL" id="GBE59692.1"/>
    </source>
</evidence>